<dbReference type="PATRIC" id="fig|1618.3.peg.1962"/>
<evidence type="ECO:0000313" key="4">
    <source>
        <dbReference type="Proteomes" id="UP000051727"/>
    </source>
</evidence>
<gene>
    <name evidence="3" type="ORF">IV36_GL001923</name>
</gene>
<evidence type="ECO:0000259" key="2">
    <source>
        <dbReference type="PROSITE" id="PS50943"/>
    </source>
</evidence>
<dbReference type="PANTHER" id="PTHR46558:SF11">
    <property type="entry name" value="HTH-TYPE TRANSCRIPTIONAL REGULATOR XRE"/>
    <property type="match status" value="1"/>
</dbReference>
<keyword evidence="1" id="KW-0238">DNA-binding</keyword>
<dbReference type="CDD" id="cd00093">
    <property type="entry name" value="HTH_XRE"/>
    <property type="match status" value="1"/>
</dbReference>
<dbReference type="PROSITE" id="PS50943">
    <property type="entry name" value="HTH_CROC1"/>
    <property type="match status" value="1"/>
</dbReference>
<organism evidence="3 4">
    <name type="scientific">Liquorilactobacillus mali</name>
    <dbReference type="NCBI Taxonomy" id="1618"/>
    <lineage>
        <taxon>Bacteria</taxon>
        <taxon>Bacillati</taxon>
        <taxon>Bacillota</taxon>
        <taxon>Bacilli</taxon>
        <taxon>Lactobacillales</taxon>
        <taxon>Lactobacillaceae</taxon>
        <taxon>Liquorilactobacillus</taxon>
    </lineage>
</organism>
<dbReference type="InterPro" id="IPR010982">
    <property type="entry name" value="Lambda_DNA-bd_dom_sf"/>
</dbReference>
<accession>A0A0R2G103</accession>
<dbReference type="AlphaFoldDB" id="A0A0R2G103"/>
<dbReference type="SMART" id="SM00530">
    <property type="entry name" value="HTH_XRE"/>
    <property type="match status" value="1"/>
</dbReference>
<dbReference type="PANTHER" id="PTHR46558">
    <property type="entry name" value="TRACRIPTIONAL REGULATORY PROTEIN-RELATED-RELATED"/>
    <property type="match status" value="1"/>
</dbReference>
<comment type="caution">
    <text evidence="3">The sequence shown here is derived from an EMBL/GenBank/DDBJ whole genome shotgun (WGS) entry which is preliminary data.</text>
</comment>
<protein>
    <recommendedName>
        <fullName evidence="2">HTH cro/C1-type domain-containing protein</fullName>
    </recommendedName>
</protein>
<dbReference type="SUPFAM" id="SSF47413">
    <property type="entry name" value="lambda repressor-like DNA-binding domains"/>
    <property type="match status" value="1"/>
</dbReference>
<proteinExistence type="predicted"/>
<evidence type="ECO:0000313" key="3">
    <source>
        <dbReference type="EMBL" id="KRN31116.1"/>
    </source>
</evidence>
<evidence type="ECO:0000256" key="1">
    <source>
        <dbReference type="ARBA" id="ARBA00023125"/>
    </source>
</evidence>
<dbReference type="EMBL" id="JQAR01000005">
    <property type="protein sequence ID" value="KRN31116.1"/>
    <property type="molecule type" value="Genomic_DNA"/>
</dbReference>
<sequence>MTQAMLADKVGLTRQAITAYENGNNFPGENELNKLADVLCVSVDELMGRKTNEN</sequence>
<name>A0A0R2G103_9LACO</name>
<dbReference type="Pfam" id="PF01381">
    <property type="entry name" value="HTH_3"/>
    <property type="match status" value="1"/>
</dbReference>
<reference evidence="3 4" key="1">
    <citation type="journal article" date="2015" name="Genome Announc.">
        <title>Expanding the biotechnology potential of lactobacilli through comparative genomics of 213 strains and associated genera.</title>
        <authorList>
            <person name="Sun Z."/>
            <person name="Harris H.M."/>
            <person name="McCann A."/>
            <person name="Guo C."/>
            <person name="Argimon S."/>
            <person name="Zhang W."/>
            <person name="Yang X."/>
            <person name="Jeffery I.B."/>
            <person name="Cooney J.C."/>
            <person name="Kagawa T.F."/>
            <person name="Liu W."/>
            <person name="Song Y."/>
            <person name="Salvetti E."/>
            <person name="Wrobel A."/>
            <person name="Rasinkangas P."/>
            <person name="Parkhill J."/>
            <person name="Rea M.C."/>
            <person name="O'Sullivan O."/>
            <person name="Ritari J."/>
            <person name="Douillard F.P."/>
            <person name="Paul Ross R."/>
            <person name="Yang R."/>
            <person name="Briner A.E."/>
            <person name="Felis G.E."/>
            <person name="de Vos W.M."/>
            <person name="Barrangou R."/>
            <person name="Klaenhammer T.R."/>
            <person name="Caufield P.W."/>
            <person name="Cui Y."/>
            <person name="Zhang H."/>
            <person name="O'Toole P.W."/>
        </authorList>
    </citation>
    <scope>NUCLEOTIDE SEQUENCE [LARGE SCALE GENOMIC DNA]</scope>
    <source>
        <strain evidence="3 4">ATCC 27304</strain>
    </source>
</reference>
<dbReference type="InterPro" id="IPR001387">
    <property type="entry name" value="Cro/C1-type_HTH"/>
</dbReference>
<dbReference type="STRING" id="1618.IV36_GL001923"/>
<dbReference type="Proteomes" id="UP000051727">
    <property type="component" value="Unassembled WGS sequence"/>
</dbReference>
<dbReference type="Gene3D" id="1.10.260.40">
    <property type="entry name" value="lambda repressor-like DNA-binding domains"/>
    <property type="match status" value="1"/>
</dbReference>
<feature type="domain" description="HTH cro/C1-type" evidence="2">
    <location>
        <begin position="1"/>
        <end position="46"/>
    </location>
</feature>
<dbReference type="GO" id="GO:0003677">
    <property type="term" value="F:DNA binding"/>
    <property type="evidence" value="ECO:0007669"/>
    <property type="project" value="UniProtKB-KW"/>
</dbReference>